<protein>
    <submittedName>
        <fullName evidence="1">8336_t:CDS:1</fullName>
    </submittedName>
</protein>
<accession>A0A9N9H9K9</accession>
<sequence length="41" mass="4599">MVMEEVYTEIQQAKDKFKIIEEPSLCKRGGAAKATNYIPPA</sequence>
<dbReference type="AlphaFoldDB" id="A0A9N9H9K9"/>
<proteinExistence type="predicted"/>
<reference evidence="1" key="1">
    <citation type="submission" date="2021-06" db="EMBL/GenBank/DDBJ databases">
        <authorList>
            <person name="Kallberg Y."/>
            <person name="Tangrot J."/>
            <person name="Rosling A."/>
        </authorList>
    </citation>
    <scope>NUCLEOTIDE SEQUENCE</scope>
    <source>
        <strain evidence="1">IA702</strain>
    </source>
</reference>
<dbReference type="Proteomes" id="UP000789572">
    <property type="component" value="Unassembled WGS sequence"/>
</dbReference>
<dbReference type="EMBL" id="CAJVPJ010006556">
    <property type="protein sequence ID" value="CAG8669581.1"/>
    <property type="molecule type" value="Genomic_DNA"/>
</dbReference>
<comment type="caution">
    <text evidence="1">The sequence shown here is derived from an EMBL/GenBank/DDBJ whole genome shotgun (WGS) entry which is preliminary data.</text>
</comment>
<organism evidence="1 2">
    <name type="scientific">Paraglomus occultum</name>
    <dbReference type="NCBI Taxonomy" id="144539"/>
    <lineage>
        <taxon>Eukaryota</taxon>
        <taxon>Fungi</taxon>
        <taxon>Fungi incertae sedis</taxon>
        <taxon>Mucoromycota</taxon>
        <taxon>Glomeromycotina</taxon>
        <taxon>Glomeromycetes</taxon>
        <taxon>Paraglomerales</taxon>
        <taxon>Paraglomeraceae</taxon>
        <taxon>Paraglomus</taxon>
    </lineage>
</organism>
<evidence type="ECO:0000313" key="1">
    <source>
        <dbReference type="EMBL" id="CAG8669581.1"/>
    </source>
</evidence>
<name>A0A9N9H9K9_9GLOM</name>
<feature type="non-terminal residue" evidence="1">
    <location>
        <position position="41"/>
    </location>
</feature>
<gene>
    <name evidence="1" type="ORF">POCULU_LOCUS10893</name>
</gene>
<keyword evidence="2" id="KW-1185">Reference proteome</keyword>
<evidence type="ECO:0000313" key="2">
    <source>
        <dbReference type="Proteomes" id="UP000789572"/>
    </source>
</evidence>